<name>A0A3D9HH20_9FLAO</name>
<protein>
    <submittedName>
        <fullName evidence="1">5-methylcytosine-specific restriction enzyme subunit McrC</fullName>
    </submittedName>
</protein>
<evidence type="ECO:0000313" key="2">
    <source>
        <dbReference type="Proteomes" id="UP000256629"/>
    </source>
</evidence>
<proteinExistence type="predicted"/>
<dbReference type="RefSeq" id="WP_116040187.1">
    <property type="nucleotide sequence ID" value="NZ_QRDX01000003.1"/>
</dbReference>
<dbReference type="AlphaFoldDB" id="A0A3D9HH20"/>
<comment type="caution">
    <text evidence="1">The sequence shown here is derived from an EMBL/GenBank/DDBJ whole genome shotgun (WGS) entry which is preliminary data.</text>
</comment>
<dbReference type="PANTHER" id="PTHR38733:SF1">
    <property type="entry name" value="TYPE IV METHYL-DIRECTED RESTRICTION ENZYME ECOKMCRBC"/>
    <property type="match status" value="1"/>
</dbReference>
<dbReference type="OrthoDB" id="307209at2"/>
<reference evidence="1 2" key="1">
    <citation type="submission" date="2018-07" db="EMBL/GenBank/DDBJ databases">
        <title>Genomic Encyclopedia of Type Strains, Phase III (KMG-III): the genomes of soil and plant-associated and newly described type strains.</title>
        <authorList>
            <person name="Whitman W."/>
        </authorList>
    </citation>
    <scope>NUCLEOTIDE SEQUENCE [LARGE SCALE GENOMIC DNA]</scope>
    <source>
        <strain evidence="1 2">CECT 8487</strain>
    </source>
</reference>
<dbReference type="Pfam" id="PF10117">
    <property type="entry name" value="McrBC"/>
    <property type="match status" value="1"/>
</dbReference>
<dbReference type="InterPro" id="IPR019292">
    <property type="entry name" value="McrC"/>
</dbReference>
<dbReference type="PANTHER" id="PTHR38733">
    <property type="entry name" value="PROTEIN MCRC"/>
    <property type="match status" value="1"/>
</dbReference>
<organism evidence="1 2">
    <name type="scientific">Seonamhaeicola aphaedonensis</name>
    <dbReference type="NCBI Taxonomy" id="1461338"/>
    <lineage>
        <taxon>Bacteria</taxon>
        <taxon>Pseudomonadati</taxon>
        <taxon>Bacteroidota</taxon>
        <taxon>Flavobacteriia</taxon>
        <taxon>Flavobacteriales</taxon>
        <taxon>Flavobacteriaceae</taxon>
    </lineage>
</organism>
<gene>
    <name evidence="1" type="ORF">DFQ02_103139</name>
</gene>
<accession>A0A3D9HH20</accession>
<keyword evidence="2" id="KW-1185">Reference proteome</keyword>
<dbReference type="EMBL" id="QRDX01000003">
    <property type="protein sequence ID" value="RED48809.1"/>
    <property type="molecule type" value="Genomic_DNA"/>
</dbReference>
<sequence>MNKKNFIQVFEFQKLRYTDETSFKEHHFEAMVKFNEKNQNKYFTIIHKGVQFNNYVGVIQIGGLTVEILPKADNNDNADANLWQGVLLNMLRVCKHINVANISETALKKRYNSILEIYYEMYLNEVEDLIKKGLIKKYKRVQSNQLALKGKIIFAKNIQKNLVHGERFYCEHQIYDRDHLFHNIIFKGLKVLSNLIKDSLRDKLNRILYEFMDFKEINITSQHFEKLSFNRKSNSYKKAIDIAKMLILNYSPNLNTGKDNMLTLLFDMNILWEEFIFRTLQRHKPDNFSVSFQNKKNFWTSIGRTKTIRPDIVIVETKNDSDVTYILDTKWKIRDTNNPDDGDLKQMFAYNLYWGAEKSILLFPKIKQEDSEYGSYHVSLNPVNQNQCKLGFINIISDNNLSPSKKIAEEILYKLN</sequence>
<dbReference type="Proteomes" id="UP000256629">
    <property type="component" value="Unassembled WGS sequence"/>
</dbReference>
<evidence type="ECO:0000313" key="1">
    <source>
        <dbReference type="EMBL" id="RED48809.1"/>
    </source>
</evidence>